<keyword evidence="3" id="KW-1133">Transmembrane helix</keyword>
<evidence type="ECO:0000256" key="4">
    <source>
        <dbReference type="ARBA" id="ARBA00023136"/>
    </source>
</evidence>
<dbReference type="AlphaFoldDB" id="A0AAV5VVF0"/>
<evidence type="ECO:0000256" key="3">
    <source>
        <dbReference type="ARBA" id="ARBA00022989"/>
    </source>
</evidence>
<dbReference type="Pfam" id="PF01094">
    <property type="entry name" value="ANF_receptor"/>
    <property type="match status" value="1"/>
</dbReference>
<evidence type="ECO:0000256" key="1">
    <source>
        <dbReference type="ARBA" id="ARBA00004370"/>
    </source>
</evidence>
<protein>
    <recommendedName>
        <fullName evidence="5">Receptor ligand binding region domain-containing protein</fullName>
    </recommendedName>
</protein>
<organism evidence="6 7">
    <name type="scientific">Pristionchus fissidentatus</name>
    <dbReference type="NCBI Taxonomy" id="1538716"/>
    <lineage>
        <taxon>Eukaryota</taxon>
        <taxon>Metazoa</taxon>
        <taxon>Ecdysozoa</taxon>
        <taxon>Nematoda</taxon>
        <taxon>Chromadorea</taxon>
        <taxon>Rhabditida</taxon>
        <taxon>Rhabditina</taxon>
        <taxon>Diplogasteromorpha</taxon>
        <taxon>Diplogasteroidea</taxon>
        <taxon>Neodiplogasteridae</taxon>
        <taxon>Pristionchus</taxon>
    </lineage>
</organism>
<dbReference type="EMBL" id="BTSY01000004">
    <property type="protein sequence ID" value="GMT22510.1"/>
    <property type="molecule type" value="Genomic_DNA"/>
</dbReference>
<keyword evidence="2" id="KW-0812">Transmembrane</keyword>
<sequence>MAASSALADKRAYKTLARISTRSTNSIAEAACALLKHYRWNKVAIVTNVGAVAYDRTVAFEEVFHTRGVQVVKKVMFDEYADGAAMRASGLIQEVRNSARVIIFLFSNTREQSKEFMIAAQGEGM</sequence>
<comment type="subcellular location">
    <subcellularLocation>
        <location evidence="1">Membrane</location>
    </subcellularLocation>
</comment>
<dbReference type="SUPFAM" id="SSF53822">
    <property type="entry name" value="Periplasmic binding protein-like I"/>
    <property type="match status" value="1"/>
</dbReference>
<reference evidence="6" key="1">
    <citation type="submission" date="2023-10" db="EMBL/GenBank/DDBJ databases">
        <title>Genome assembly of Pristionchus species.</title>
        <authorList>
            <person name="Yoshida K."/>
            <person name="Sommer R.J."/>
        </authorList>
    </citation>
    <scope>NUCLEOTIDE SEQUENCE</scope>
    <source>
        <strain evidence="6">RS5133</strain>
    </source>
</reference>
<feature type="non-terminal residue" evidence="6">
    <location>
        <position position="125"/>
    </location>
</feature>
<keyword evidence="7" id="KW-1185">Reference proteome</keyword>
<dbReference type="InterPro" id="IPR001828">
    <property type="entry name" value="ANF_lig-bd_rcpt"/>
</dbReference>
<dbReference type="Proteomes" id="UP001432322">
    <property type="component" value="Unassembled WGS sequence"/>
</dbReference>
<evidence type="ECO:0000256" key="2">
    <source>
        <dbReference type="ARBA" id="ARBA00022692"/>
    </source>
</evidence>
<evidence type="ECO:0000313" key="7">
    <source>
        <dbReference type="Proteomes" id="UP001432322"/>
    </source>
</evidence>
<dbReference type="GO" id="GO:0016020">
    <property type="term" value="C:membrane"/>
    <property type="evidence" value="ECO:0007669"/>
    <property type="project" value="UniProtKB-SubCell"/>
</dbReference>
<feature type="domain" description="Receptor ligand binding region" evidence="5">
    <location>
        <begin position="2"/>
        <end position="125"/>
    </location>
</feature>
<evidence type="ECO:0000313" key="6">
    <source>
        <dbReference type="EMBL" id="GMT22510.1"/>
    </source>
</evidence>
<name>A0AAV5VVF0_9BILA</name>
<dbReference type="InterPro" id="IPR028082">
    <property type="entry name" value="Peripla_BP_I"/>
</dbReference>
<comment type="caution">
    <text evidence="6">The sequence shown here is derived from an EMBL/GenBank/DDBJ whole genome shotgun (WGS) entry which is preliminary data.</text>
</comment>
<evidence type="ECO:0000259" key="5">
    <source>
        <dbReference type="Pfam" id="PF01094"/>
    </source>
</evidence>
<gene>
    <name evidence="6" type="ORF">PFISCL1PPCAC_13807</name>
</gene>
<keyword evidence="4" id="KW-0472">Membrane</keyword>
<dbReference type="Gene3D" id="3.40.50.2300">
    <property type="match status" value="1"/>
</dbReference>
<proteinExistence type="predicted"/>
<accession>A0AAV5VVF0</accession>